<evidence type="ECO:0000256" key="5">
    <source>
        <dbReference type="ARBA" id="ARBA00022898"/>
    </source>
</evidence>
<dbReference type="PROSITE" id="PS00600">
    <property type="entry name" value="AA_TRANSFER_CLASS_3"/>
    <property type="match status" value="1"/>
</dbReference>
<name>A0A154L1N7_9PROT</name>
<dbReference type="GO" id="GO:0008483">
    <property type="term" value="F:transaminase activity"/>
    <property type="evidence" value="ECO:0007669"/>
    <property type="project" value="UniProtKB-KW"/>
</dbReference>
<comment type="similarity">
    <text evidence="2 6">Belongs to the class-III pyridoxal-phosphate-dependent aminotransferase family.</text>
</comment>
<dbReference type="RefSeq" id="WP_062953125.1">
    <property type="nucleotide sequence ID" value="NZ_LPVY01000022.1"/>
</dbReference>
<comment type="cofactor">
    <cofactor evidence="1">
        <name>pyridoxal 5'-phosphate</name>
        <dbReference type="ChEBI" id="CHEBI:597326"/>
    </cofactor>
</comment>
<evidence type="ECO:0000256" key="1">
    <source>
        <dbReference type="ARBA" id="ARBA00001933"/>
    </source>
</evidence>
<comment type="caution">
    <text evidence="7">The sequence shown here is derived from an EMBL/GenBank/DDBJ whole genome shotgun (WGS) entry which is preliminary data.</text>
</comment>
<evidence type="ECO:0000313" key="8">
    <source>
        <dbReference type="Proteomes" id="UP000076335"/>
    </source>
</evidence>
<organism evidence="7 8">
    <name type="scientific">Thalassospira lucentensis</name>
    <dbReference type="NCBI Taxonomy" id="168935"/>
    <lineage>
        <taxon>Bacteria</taxon>
        <taxon>Pseudomonadati</taxon>
        <taxon>Pseudomonadota</taxon>
        <taxon>Alphaproteobacteria</taxon>
        <taxon>Rhodospirillales</taxon>
        <taxon>Thalassospiraceae</taxon>
        <taxon>Thalassospira</taxon>
    </lineage>
</organism>
<accession>A0A154L1N7</accession>
<dbReference type="NCBIfam" id="NF004767">
    <property type="entry name" value="PRK06105.1"/>
    <property type="match status" value="1"/>
</dbReference>
<dbReference type="AlphaFoldDB" id="A0A154L1N7"/>
<dbReference type="InterPro" id="IPR005814">
    <property type="entry name" value="Aminotrans_3"/>
</dbReference>
<gene>
    <name evidence="7" type="ORF">AUP42_06100</name>
</gene>
<reference evidence="7 8" key="1">
    <citation type="submission" date="2015-12" db="EMBL/GenBank/DDBJ databases">
        <title>Genome sequence of Thalassospira lucentensis MCCC 1A02072.</title>
        <authorList>
            <person name="Lu L."/>
            <person name="Lai Q."/>
            <person name="Shao Z."/>
            <person name="Qian P."/>
        </authorList>
    </citation>
    <scope>NUCLEOTIDE SEQUENCE [LARGE SCALE GENOMIC DNA]</scope>
    <source>
        <strain evidence="7 8">MCCC 1A02072</strain>
    </source>
</reference>
<dbReference type="CDD" id="cd00610">
    <property type="entry name" value="OAT_like"/>
    <property type="match status" value="1"/>
</dbReference>
<dbReference type="Proteomes" id="UP000076335">
    <property type="component" value="Unassembled WGS sequence"/>
</dbReference>
<dbReference type="PANTHER" id="PTHR43094:SF1">
    <property type="entry name" value="AMINOTRANSFERASE CLASS-III"/>
    <property type="match status" value="1"/>
</dbReference>
<dbReference type="GO" id="GO:0030170">
    <property type="term" value="F:pyridoxal phosphate binding"/>
    <property type="evidence" value="ECO:0007669"/>
    <property type="project" value="InterPro"/>
</dbReference>
<dbReference type="InterPro" id="IPR015421">
    <property type="entry name" value="PyrdxlP-dep_Trfase_major"/>
</dbReference>
<proteinExistence type="inferred from homology"/>
<evidence type="ECO:0000256" key="4">
    <source>
        <dbReference type="ARBA" id="ARBA00022679"/>
    </source>
</evidence>
<dbReference type="GO" id="GO:0005829">
    <property type="term" value="C:cytosol"/>
    <property type="evidence" value="ECO:0007669"/>
    <property type="project" value="TreeGrafter"/>
</dbReference>
<dbReference type="Gene3D" id="3.90.1150.10">
    <property type="entry name" value="Aspartate Aminotransferase, domain 1"/>
    <property type="match status" value="1"/>
</dbReference>
<dbReference type="InterPro" id="IPR015424">
    <property type="entry name" value="PyrdxlP-dep_Trfase"/>
</dbReference>
<keyword evidence="4 7" id="KW-0808">Transferase</keyword>
<dbReference type="NCBIfam" id="NF005682">
    <property type="entry name" value="PRK07480.1"/>
    <property type="match status" value="1"/>
</dbReference>
<dbReference type="PIRSF" id="PIRSF000521">
    <property type="entry name" value="Transaminase_4ab_Lys_Orn"/>
    <property type="match status" value="1"/>
</dbReference>
<keyword evidence="3 7" id="KW-0032">Aminotransferase</keyword>
<dbReference type="OrthoDB" id="9801834at2"/>
<dbReference type="PANTHER" id="PTHR43094">
    <property type="entry name" value="AMINOTRANSFERASE"/>
    <property type="match status" value="1"/>
</dbReference>
<dbReference type="InterPro" id="IPR049704">
    <property type="entry name" value="Aminotrans_3_PPA_site"/>
</dbReference>
<dbReference type="EMBL" id="LPVY01000022">
    <property type="protein sequence ID" value="KZB61817.1"/>
    <property type="molecule type" value="Genomic_DNA"/>
</dbReference>
<sequence length="456" mass="49984">MNNFDKTAYWQDIDQQHHIHPFTDTADLNSRGTRVITRAKGVFIEDSHGKQYLDGMAGLWCVNVGYGRKELADAAYNQMLELPYYNNFFQCANTPAIELSKVLAEITPDGLNHVFYANSGSEANDTVVRMVRQYWKLKGQPERTFIISRKNAYHGSTIAGASLGGMAGMHSQGGPLLPDVAHIDQPYWYGEGGDHTPEEFGLIAARKLEEKIEQLGADRVGAFIGEPIQGAGGVIIPPSTYWPEIQRICKKYDILMIADEVICGFGRTGNWFGSDTFDIKPDLMPMAKGMSSGYLPISAVMVGERVADVLINECGEFTHGFTYSGHPAAAAVALENIRIIRDEKLVERVRDDIGPYFAEKLKTLADHPLVGAVETVGLIAGIPLVENKATRKPFDKPGTVGTICRDACVENGVIMRACGDRMVASPPLCITHGEVDELVKRARAAFDATAKKIGKM</sequence>
<dbReference type="FunFam" id="3.40.640.10:FF:000014">
    <property type="entry name" value="Adenosylmethionine-8-amino-7-oxononanoate aminotransferase, probable"/>
    <property type="match status" value="1"/>
</dbReference>
<protein>
    <submittedName>
        <fullName evidence="7">Aminotransferase</fullName>
    </submittedName>
</protein>
<dbReference type="Pfam" id="PF00202">
    <property type="entry name" value="Aminotran_3"/>
    <property type="match status" value="1"/>
</dbReference>
<dbReference type="InterPro" id="IPR015422">
    <property type="entry name" value="PyrdxlP-dep_Trfase_small"/>
</dbReference>
<dbReference type="Gene3D" id="3.40.640.10">
    <property type="entry name" value="Type I PLP-dependent aspartate aminotransferase-like (Major domain)"/>
    <property type="match status" value="1"/>
</dbReference>
<evidence type="ECO:0000256" key="3">
    <source>
        <dbReference type="ARBA" id="ARBA00022576"/>
    </source>
</evidence>
<keyword evidence="5 6" id="KW-0663">Pyridoxal phosphate</keyword>
<evidence type="ECO:0000313" key="7">
    <source>
        <dbReference type="EMBL" id="KZB61817.1"/>
    </source>
</evidence>
<dbReference type="SUPFAM" id="SSF53383">
    <property type="entry name" value="PLP-dependent transferases"/>
    <property type="match status" value="1"/>
</dbReference>
<evidence type="ECO:0000256" key="6">
    <source>
        <dbReference type="RuleBase" id="RU003560"/>
    </source>
</evidence>
<evidence type="ECO:0000256" key="2">
    <source>
        <dbReference type="ARBA" id="ARBA00008954"/>
    </source>
</evidence>